<evidence type="ECO:0000313" key="2">
    <source>
        <dbReference type="EMBL" id="OGI37470.1"/>
    </source>
</evidence>
<evidence type="ECO:0000313" key="3">
    <source>
        <dbReference type="Proteomes" id="UP000178379"/>
    </source>
</evidence>
<proteinExistence type="predicted"/>
<protein>
    <recommendedName>
        <fullName evidence="4">Addiction module toxin RelE</fullName>
    </recommendedName>
</protein>
<dbReference type="InterPro" id="IPR007712">
    <property type="entry name" value="RelE/ParE_toxin"/>
</dbReference>
<evidence type="ECO:0008006" key="4">
    <source>
        <dbReference type="Google" id="ProtNLM"/>
    </source>
</evidence>
<name>A0A1F6SX09_9PROT</name>
<dbReference type="EMBL" id="MFSQ01000145">
    <property type="protein sequence ID" value="OGI37470.1"/>
    <property type="molecule type" value="Genomic_DNA"/>
</dbReference>
<reference evidence="2 3" key="1">
    <citation type="journal article" date="2016" name="Nat. Commun.">
        <title>Thousands of microbial genomes shed light on interconnected biogeochemical processes in an aquifer system.</title>
        <authorList>
            <person name="Anantharaman K."/>
            <person name="Brown C.T."/>
            <person name="Hug L.A."/>
            <person name="Sharon I."/>
            <person name="Castelle C.J."/>
            <person name="Probst A.J."/>
            <person name="Thomas B.C."/>
            <person name="Singh A."/>
            <person name="Wilkins M.J."/>
            <person name="Karaoz U."/>
            <person name="Brodie E.L."/>
            <person name="Williams K.H."/>
            <person name="Hubbard S.S."/>
            <person name="Banfield J.F."/>
        </authorList>
    </citation>
    <scope>NUCLEOTIDE SEQUENCE [LARGE SCALE GENOMIC DNA]</scope>
</reference>
<dbReference type="AlphaFoldDB" id="A0A1F6SX09"/>
<comment type="caution">
    <text evidence="2">The sequence shown here is derived from an EMBL/GenBank/DDBJ whole genome shotgun (WGS) entry which is preliminary data.</text>
</comment>
<evidence type="ECO:0000256" key="1">
    <source>
        <dbReference type="ARBA" id="ARBA00022649"/>
    </source>
</evidence>
<accession>A0A1F6SX09</accession>
<sequence>MRIRFHAAAEKETEEVADYYDHQLPGLGAEFYHELGAIMDLLEPNPGMGVVYSGPYRRVLMQRFPFAVYYEVADNQIRIMAVAHQRRMPEYWKGRE</sequence>
<dbReference type="STRING" id="1817756.A2140_05060"/>
<dbReference type="Proteomes" id="UP000178379">
    <property type="component" value="Unassembled WGS sequence"/>
</dbReference>
<dbReference type="Pfam" id="PF05016">
    <property type="entry name" value="ParE_toxin"/>
    <property type="match status" value="1"/>
</dbReference>
<dbReference type="InterPro" id="IPR035093">
    <property type="entry name" value="RelE/ParE_toxin_dom_sf"/>
</dbReference>
<dbReference type="Gene3D" id="3.30.2310.20">
    <property type="entry name" value="RelE-like"/>
    <property type="match status" value="1"/>
</dbReference>
<keyword evidence="1" id="KW-1277">Toxin-antitoxin system</keyword>
<gene>
    <name evidence="2" type="ORF">A2140_05060</name>
</gene>
<organism evidence="2 3">
    <name type="scientific">Candidatus Muproteobacteria bacterium RBG_16_62_13</name>
    <dbReference type="NCBI Taxonomy" id="1817756"/>
    <lineage>
        <taxon>Bacteria</taxon>
        <taxon>Pseudomonadati</taxon>
        <taxon>Pseudomonadota</taxon>
        <taxon>Candidatus Muproteobacteria</taxon>
    </lineage>
</organism>